<organism evidence="3 4">
    <name type="scientific">Amblyomma americanum</name>
    <name type="common">Lone star tick</name>
    <dbReference type="NCBI Taxonomy" id="6943"/>
    <lineage>
        <taxon>Eukaryota</taxon>
        <taxon>Metazoa</taxon>
        <taxon>Ecdysozoa</taxon>
        <taxon>Arthropoda</taxon>
        <taxon>Chelicerata</taxon>
        <taxon>Arachnida</taxon>
        <taxon>Acari</taxon>
        <taxon>Parasitiformes</taxon>
        <taxon>Ixodida</taxon>
        <taxon>Ixodoidea</taxon>
        <taxon>Ixodidae</taxon>
        <taxon>Amblyomminae</taxon>
        <taxon>Amblyomma</taxon>
    </lineage>
</organism>
<dbReference type="GO" id="GO:0016485">
    <property type="term" value="P:protein processing"/>
    <property type="evidence" value="ECO:0007669"/>
    <property type="project" value="TreeGrafter"/>
</dbReference>
<keyword evidence="4" id="KW-1185">Reference proteome</keyword>
<evidence type="ECO:0000259" key="2">
    <source>
        <dbReference type="Pfam" id="PF01431"/>
    </source>
</evidence>
<dbReference type="PANTHER" id="PTHR11733">
    <property type="entry name" value="ZINC METALLOPROTEASE FAMILY M13 NEPRILYSIN-RELATED"/>
    <property type="match status" value="1"/>
</dbReference>
<comment type="caution">
    <text evidence="3">The sequence shown here is derived from an EMBL/GenBank/DDBJ whole genome shotgun (WGS) entry which is preliminary data.</text>
</comment>
<evidence type="ECO:0000256" key="1">
    <source>
        <dbReference type="ARBA" id="ARBA00007357"/>
    </source>
</evidence>
<reference evidence="3 4" key="1">
    <citation type="journal article" date="2023" name="Arcadia Sci">
        <title>De novo assembly of a long-read Amblyomma americanum tick genome.</title>
        <authorList>
            <person name="Chou S."/>
            <person name="Poskanzer K.E."/>
            <person name="Rollins M."/>
            <person name="Thuy-Boun P.S."/>
        </authorList>
    </citation>
    <scope>NUCLEOTIDE SEQUENCE [LARGE SCALE GENOMIC DNA]</scope>
    <source>
        <strain evidence="3">F_SG_1</strain>
        <tissue evidence="3">Salivary glands</tissue>
    </source>
</reference>
<dbReference type="GO" id="GO:0005886">
    <property type="term" value="C:plasma membrane"/>
    <property type="evidence" value="ECO:0007669"/>
    <property type="project" value="TreeGrafter"/>
</dbReference>
<dbReference type="PANTHER" id="PTHR11733:SF167">
    <property type="entry name" value="FI17812P1-RELATED"/>
    <property type="match status" value="1"/>
</dbReference>
<dbReference type="EMBL" id="JARKHS020035879">
    <property type="protein sequence ID" value="KAK8756832.1"/>
    <property type="molecule type" value="Genomic_DNA"/>
</dbReference>
<dbReference type="AlphaFoldDB" id="A0AAQ4D2Z2"/>
<feature type="non-terminal residue" evidence="3">
    <location>
        <position position="135"/>
    </location>
</feature>
<comment type="similarity">
    <text evidence="1">Belongs to the peptidase M13 family.</text>
</comment>
<dbReference type="Gene3D" id="3.40.390.10">
    <property type="entry name" value="Collagenase (Catalytic Domain)"/>
    <property type="match status" value="1"/>
</dbReference>
<dbReference type="InterPro" id="IPR000718">
    <property type="entry name" value="Peptidase_M13"/>
</dbReference>
<dbReference type="Proteomes" id="UP001321473">
    <property type="component" value="Unassembled WGS sequence"/>
</dbReference>
<name>A0AAQ4D2Z2_AMBAM</name>
<dbReference type="PROSITE" id="PS51885">
    <property type="entry name" value="NEPRILYSIN"/>
    <property type="match status" value="1"/>
</dbReference>
<accession>A0AAQ4D2Z2</accession>
<gene>
    <name evidence="3" type="ORF">V5799_000466</name>
</gene>
<dbReference type="InterPro" id="IPR024079">
    <property type="entry name" value="MetalloPept_cat_dom_sf"/>
</dbReference>
<dbReference type="Pfam" id="PF01431">
    <property type="entry name" value="Peptidase_M13"/>
    <property type="match status" value="1"/>
</dbReference>
<evidence type="ECO:0000313" key="3">
    <source>
        <dbReference type="EMBL" id="KAK8756832.1"/>
    </source>
</evidence>
<feature type="domain" description="Peptidase M13 C-terminal" evidence="2">
    <location>
        <begin position="12"/>
        <end position="134"/>
    </location>
</feature>
<proteinExistence type="inferred from homology"/>
<evidence type="ECO:0000313" key="4">
    <source>
        <dbReference type="Proteomes" id="UP001321473"/>
    </source>
</evidence>
<dbReference type="SUPFAM" id="SSF55486">
    <property type="entry name" value="Metalloproteases ('zincins'), catalytic domain"/>
    <property type="match status" value="1"/>
</dbReference>
<sequence>MGRTMCITVRADGEREELLSNLSRVTFDKRAECFVHQYGNISATRIPGIGSLKINGTQTLSENIADNVGLRAAFSAYIKLLAEDCENTDTRLEGLEYLSGEQLFFISRAMESCRVFNVYGALMVLLGGTHSPPRY</sequence>
<dbReference type="GO" id="GO:0004222">
    <property type="term" value="F:metalloendopeptidase activity"/>
    <property type="evidence" value="ECO:0007669"/>
    <property type="project" value="InterPro"/>
</dbReference>
<dbReference type="InterPro" id="IPR018497">
    <property type="entry name" value="Peptidase_M13_C"/>
</dbReference>
<protein>
    <recommendedName>
        <fullName evidence="2">Peptidase M13 C-terminal domain-containing protein</fullName>
    </recommendedName>
</protein>